<reference evidence="3 4" key="1">
    <citation type="submission" date="2018-08" db="EMBL/GenBank/DDBJ databases">
        <title>Vibrio harveyi strains pathogenic to white snook Centropomus viridis Lockington (1877) and potential probiotic bacteria.</title>
        <authorList>
            <person name="Soto-Rodriguez S."/>
            <person name="Gomez-Gil B."/>
            <person name="Lozano-Olvera R."/>
        </authorList>
    </citation>
    <scope>NUCLEOTIDE SEQUENCE [LARGE SCALE GENOMIC DNA]</scope>
    <source>
        <strain evidence="3 4">CAIM 1508</strain>
    </source>
</reference>
<dbReference type="RefSeq" id="WP_005452331.1">
    <property type="nucleotide sequence ID" value="NZ_CP090178.1"/>
</dbReference>
<feature type="signal peptide" evidence="2">
    <location>
        <begin position="1"/>
        <end position="18"/>
    </location>
</feature>
<name>A0A8B3DG95_VIBHA</name>
<organism evidence="3 4">
    <name type="scientific">Vibrio harveyi</name>
    <name type="common">Beneckea harveyi</name>
    <dbReference type="NCBI Taxonomy" id="669"/>
    <lineage>
        <taxon>Bacteria</taxon>
        <taxon>Pseudomonadati</taxon>
        <taxon>Pseudomonadota</taxon>
        <taxon>Gammaproteobacteria</taxon>
        <taxon>Vibrionales</taxon>
        <taxon>Vibrionaceae</taxon>
        <taxon>Vibrio</taxon>
    </lineage>
</organism>
<comment type="caution">
    <text evidence="3">The sequence shown here is derived from an EMBL/GenBank/DDBJ whole genome shotgun (WGS) entry which is preliminary data.</text>
</comment>
<proteinExistence type="predicted"/>
<keyword evidence="1" id="KW-0175">Coiled coil</keyword>
<dbReference type="PROSITE" id="PS51257">
    <property type="entry name" value="PROKAR_LIPOPROTEIN"/>
    <property type="match status" value="1"/>
</dbReference>
<sequence>MKKLILIALLTLSLFGCATERYFGGNGAEAVVYKEHHSFEFAVKNRAETEKQIKQLIQKIESMDKEATYVIDYKSARSKTMLKKTFEQYPSHIIAPQRVEYRYTPALPSDLNIQVTLTRLQTQQCSPAQIQVQLGEPDCFVESMRLKQVSYKSRLVGE</sequence>
<dbReference type="EMBL" id="QOUW02000188">
    <property type="protein sequence ID" value="RIW01973.1"/>
    <property type="molecule type" value="Genomic_DNA"/>
</dbReference>
<feature type="chain" id="PRO_5032704720" description="Lipoprotein" evidence="2">
    <location>
        <begin position="19"/>
        <end position="158"/>
    </location>
</feature>
<evidence type="ECO:0000256" key="1">
    <source>
        <dbReference type="SAM" id="Coils"/>
    </source>
</evidence>
<evidence type="ECO:0000313" key="3">
    <source>
        <dbReference type="EMBL" id="RIW01973.1"/>
    </source>
</evidence>
<dbReference type="GeneID" id="83584970"/>
<evidence type="ECO:0000256" key="2">
    <source>
        <dbReference type="SAM" id="SignalP"/>
    </source>
</evidence>
<keyword evidence="2" id="KW-0732">Signal</keyword>
<evidence type="ECO:0000313" key="4">
    <source>
        <dbReference type="Proteomes" id="UP000253437"/>
    </source>
</evidence>
<dbReference type="AlphaFoldDB" id="A0A8B3DG95"/>
<protein>
    <recommendedName>
        <fullName evidence="5">Lipoprotein</fullName>
    </recommendedName>
</protein>
<evidence type="ECO:0008006" key="5">
    <source>
        <dbReference type="Google" id="ProtNLM"/>
    </source>
</evidence>
<gene>
    <name evidence="3" type="ORF">DS957_025810</name>
</gene>
<dbReference type="Proteomes" id="UP000253437">
    <property type="component" value="Unassembled WGS sequence"/>
</dbReference>
<accession>A0A8B3DG95</accession>
<feature type="coiled-coil region" evidence="1">
    <location>
        <begin position="39"/>
        <end position="66"/>
    </location>
</feature>